<dbReference type="GO" id="GO:0005524">
    <property type="term" value="F:ATP binding"/>
    <property type="evidence" value="ECO:0007669"/>
    <property type="project" value="InterPro"/>
</dbReference>
<dbReference type="GO" id="GO:0051301">
    <property type="term" value="P:cell division"/>
    <property type="evidence" value="ECO:0007669"/>
    <property type="project" value="UniProtKB-KW"/>
</dbReference>
<evidence type="ECO:0000256" key="6">
    <source>
        <dbReference type="ARBA" id="ARBA00023242"/>
    </source>
</evidence>
<name>A0A1X2HLS2_SYNRA</name>
<dbReference type="EMBL" id="MCGN01000002">
    <property type="protein sequence ID" value="ORZ00307.1"/>
    <property type="molecule type" value="Genomic_DNA"/>
</dbReference>
<dbReference type="InterPro" id="IPR027417">
    <property type="entry name" value="P-loop_NTPase"/>
</dbReference>
<protein>
    <recommendedName>
        <fullName evidence="8">Structural maintenance of chromosomes protein</fullName>
    </recommendedName>
</protein>
<evidence type="ECO:0000256" key="10">
    <source>
        <dbReference type="SAM" id="MobiDB-lite"/>
    </source>
</evidence>
<accession>A0A1X2HLS2</accession>
<dbReference type="Gene3D" id="1.20.1060.20">
    <property type="match status" value="1"/>
</dbReference>
<dbReference type="AlphaFoldDB" id="A0A1X2HLS2"/>
<evidence type="ECO:0000256" key="3">
    <source>
        <dbReference type="ARBA" id="ARBA00022618"/>
    </source>
</evidence>
<feature type="region of interest" description="Disordered" evidence="10">
    <location>
        <begin position="448"/>
        <end position="491"/>
    </location>
</feature>
<comment type="caution">
    <text evidence="12">The sequence shown here is derived from an EMBL/GenBank/DDBJ whole genome shotgun (WGS) entry which is preliminary data.</text>
</comment>
<evidence type="ECO:0000256" key="5">
    <source>
        <dbReference type="ARBA" id="ARBA00023054"/>
    </source>
</evidence>
<dbReference type="GO" id="GO:0005694">
    <property type="term" value="C:chromosome"/>
    <property type="evidence" value="ECO:0007669"/>
    <property type="project" value="InterPro"/>
</dbReference>
<dbReference type="InterPro" id="IPR036277">
    <property type="entry name" value="SMC_hinge_sf"/>
</dbReference>
<dbReference type="GO" id="GO:0016887">
    <property type="term" value="F:ATP hydrolysis activity"/>
    <property type="evidence" value="ECO:0007669"/>
    <property type="project" value="InterPro"/>
</dbReference>
<keyword evidence="13" id="KW-1185">Reference proteome</keyword>
<dbReference type="InterPro" id="IPR003395">
    <property type="entry name" value="RecF/RecN/SMC_N"/>
</dbReference>
<feature type="region of interest" description="Disordered" evidence="10">
    <location>
        <begin position="232"/>
        <end position="261"/>
    </location>
</feature>
<evidence type="ECO:0000259" key="11">
    <source>
        <dbReference type="SMART" id="SM00968"/>
    </source>
</evidence>
<feature type="coiled-coil region" evidence="9">
    <location>
        <begin position="782"/>
        <end position="899"/>
    </location>
</feature>
<dbReference type="Gene3D" id="3.40.50.300">
    <property type="entry name" value="P-loop containing nucleotide triphosphate hydrolases"/>
    <property type="match status" value="2"/>
</dbReference>
<feature type="compositionally biased region" description="Basic and acidic residues" evidence="10">
    <location>
        <begin position="454"/>
        <end position="479"/>
    </location>
</feature>
<feature type="coiled-coil region" evidence="9">
    <location>
        <begin position="274"/>
        <end position="371"/>
    </location>
</feature>
<dbReference type="PIRSF" id="PIRSF005719">
    <property type="entry name" value="SMC"/>
    <property type="match status" value="1"/>
</dbReference>
<organism evidence="12 13">
    <name type="scientific">Syncephalastrum racemosum</name>
    <name type="common">Filamentous fungus</name>
    <dbReference type="NCBI Taxonomy" id="13706"/>
    <lineage>
        <taxon>Eukaryota</taxon>
        <taxon>Fungi</taxon>
        <taxon>Fungi incertae sedis</taxon>
        <taxon>Mucoromycota</taxon>
        <taxon>Mucoromycotina</taxon>
        <taxon>Mucoromycetes</taxon>
        <taxon>Mucorales</taxon>
        <taxon>Syncephalastraceae</taxon>
        <taxon>Syncephalastrum</taxon>
    </lineage>
</organism>
<keyword evidence="5 9" id="KW-0175">Coiled coil</keyword>
<dbReference type="GO" id="GO:0007059">
    <property type="term" value="P:chromosome segregation"/>
    <property type="evidence" value="ECO:0007669"/>
    <property type="project" value="UniProtKB-ARBA"/>
</dbReference>
<dbReference type="Pfam" id="PF06470">
    <property type="entry name" value="SMC_hinge"/>
    <property type="match status" value="1"/>
</dbReference>
<dbReference type="OMA" id="GQKTVCA"/>
<proteinExistence type="inferred from homology"/>
<feature type="compositionally biased region" description="Basic and acidic residues" evidence="10">
    <location>
        <begin position="232"/>
        <end position="260"/>
    </location>
</feature>
<keyword evidence="7" id="KW-0131">Cell cycle</keyword>
<dbReference type="STRING" id="13706.A0A1X2HLS2"/>
<dbReference type="PANTHER" id="PTHR43977">
    <property type="entry name" value="STRUCTURAL MAINTENANCE OF CHROMOSOMES PROTEIN 3"/>
    <property type="match status" value="1"/>
</dbReference>
<sequence>MHIKQVTIQGFKSYKNQLTFDPFSPKHNVIVGRNGSGKSNFFSAIRFVLGDAYLSLSKEERQSLLHDGDGSATITAFVEIVFDNADNRFPTGKPEVVLRRTVGMALDEFSLDSKSASKSDVMNLLESAGFSRSNPYYIVPQGRVTALTVAKDYDRLQLLKEIAGTRVYEQKRAESSTTLEQTDIKRAKINEVLEYIQERLTDLEHEKEELSQFQTLDSQRRSIEYTIFEREQSETNEKLEQLDESRRRDLAQSDAKREEYADNEAEINNFEVSMRDIKQSLALLDNEMSELHAEREQLIKRKTQLELTVKDLEDGQLSEQEFQARIKEQLDLVEQEIASAEQTAAECAPQYEALREQDMRAREQLKFLELEQENIHAKQARLAKFTSKSERDGWLNNQIADLESNLATRGNQIQILEEEKKAVESEVARRSQHIQTLRDRIHEQHVLQQQLAEEESKLKQDRDDATEKRKDLWREEAKLDSSMSKSADEMRRAERSLASAVDRATSSGLAAVSRAVRDHQVQGVYGPLYELFDIDERFRTAVEVAAGASLFHVVVDTDETATRLLEIMTREKSGTANPEYPGANDAIPLMSRLQFDPKFQAAFQQIFAGVIVCPNLEVAAGYSKSHQLTVVTLDGDRVDRRGALFGGYVDTRNSRLDAAKRLKLSQAQHEAEQKRVNEIKVELDAVNHQVTQILSDLQMVQTKKKQLQLRQDTMGQESKLRNEEESFKTLLESKAKHLEDVRKSASMLEKQLALYRNELASEPTQTLSPEEQSQLTENTQQIEHIKQQLLELSASKAEVEQRINALNDKLNNDLRRRRDELTSRKERVFAGGSEAELTRKQKELKSVTRKYTRLTNRLGELEREIEQDQQALEKASQALDQLKEEQVAAAQTIRDYEKRMERHRLRQNLLVQRKEDCNKNIRDLGVLPDDEEAFAKYAKFSMGKLLRHLHRTNEALQKFNHVNKKAVDQYELFTKQRDQLMQRKGELDSSAEAVRGFMESMDRRKDEAIESTFQQVAANFEEIFEQLVPAGYGRMVIKRRQQDAMEVDGGEQPERYDGVAIQVSFNSKSDESVIMQQLSGGQKSVVALALIFAIQKCDPAPFYLFDEIDANLDVQYRSAVANVIASMPGQFITTTFRPELLNVADKCYGVAYQGKISMIQPVLKEQALDFVVVEQAH</sequence>
<dbReference type="Proteomes" id="UP000242180">
    <property type="component" value="Unassembled WGS sequence"/>
</dbReference>
<evidence type="ECO:0000256" key="8">
    <source>
        <dbReference type="PIRNR" id="PIRNR005719"/>
    </source>
</evidence>
<comment type="subcellular location">
    <subcellularLocation>
        <location evidence="1 8">Nucleus</location>
    </subcellularLocation>
</comment>
<dbReference type="InterPro" id="IPR041741">
    <property type="entry name" value="SMC3_ABC_euk"/>
</dbReference>
<dbReference type="Gene3D" id="3.30.70.1620">
    <property type="match status" value="1"/>
</dbReference>
<dbReference type="InterPro" id="IPR024704">
    <property type="entry name" value="SMC"/>
</dbReference>
<evidence type="ECO:0000313" key="12">
    <source>
        <dbReference type="EMBL" id="ORZ00307.1"/>
    </source>
</evidence>
<keyword evidence="3" id="KW-0132">Cell division</keyword>
<evidence type="ECO:0000256" key="7">
    <source>
        <dbReference type="ARBA" id="ARBA00023306"/>
    </source>
</evidence>
<dbReference type="FunFam" id="3.40.50.300:FF:000424">
    <property type="entry name" value="Structural maintenance of chromosomes 3"/>
    <property type="match status" value="1"/>
</dbReference>
<dbReference type="Pfam" id="PF02463">
    <property type="entry name" value="SMC_N"/>
    <property type="match status" value="1"/>
</dbReference>
<evidence type="ECO:0000256" key="1">
    <source>
        <dbReference type="ARBA" id="ARBA00004123"/>
    </source>
</evidence>
<feature type="domain" description="SMC hinge" evidence="11">
    <location>
        <begin position="522"/>
        <end position="623"/>
    </location>
</feature>
<dbReference type="SMART" id="SM00968">
    <property type="entry name" value="SMC_hinge"/>
    <property type="match status" value="1"/>
</dbReference>
<keyword evidence="4" id="KW-0498">Mitosis</keyword>
<feature type="coiled-coil region" evidence="9">
    <location>
        <begin position="186"/>
        <end position="213"/>
    </location>
</feature>
<dbReference type="CDD" id="cd03272">
    <property type="entry name" value="ABC_SMC3_euk"/>
    <property type="match status" value="1"/>
</dbReference>
<evidence type="ECO:0000313" key="13">
    <source>
        <dbReference type="Proteomes" id="UP000242180"/>
    </source>
</evidence>
<evidence type="ECO:0000256" key="9">
    <source>
        <dbReference type="SAM" id="Coils"/>
    </source>
</evidence>
<evidence type="ECO:0000256" key="2">
    <source>
        <dbReference type="ARBA" id="ARBA00005917"/>
    </source>
</evidence>
<dbReference type="InterPro" id="IPR010935">
    <property type="entry name" value="SMC_hinge"/>
</dbReference>
<dbReference type="GO" id="GO:0051276">
    <property type="term" value="P:chromosome organization"/>
    <property type="evidence" value="ECO:0007669"/>
    <property type="project" value="InterPro"/>
</dbReference>
<comment type="similarity">
    <text evidence="2">Belongs to the SMC family. SMC3 subfamily.</text>
</comment>
<gene>
    <name evidence="12" type="ORF">BCR43DRAFT_560834</name>
</gene>
<dbReference type="OrthoDB" id="5575062at2759"/>
<evidence type="ECO:0000256" key="4">
    <source>
        <dbReference type="ARBA" id="ARBA00022776"/>
    </source>
</evidence>
<reference evidence="12 13" key="1">
    <citation type="submission" date="2016-07" db="EMBL/GenBank/DDBJ databases">
        <title>Pervasive Adenine N6-methylation of Active Genes in Fungi.</title>
        <authorList>
            <consortium name="DOE Joint Genome Institute"/>
            <person name="Mondo S.J."/>
            <person name="Dannebaum R.O."/>
            <person name="Kuo R.C."/>
            <person name="Labutti K."/>
            <person name="Haridas S."/>
            <person name="Kuo A."/>
            <person name="Salamov A."/>
            <person name="Ahrendt S.R."/>
            <person name="Lipzen A."/>
            <person name="Sullivan W."/>
            <person name="Andreopoulos W.B."/>
            <person name="Clum A."/>
            <person name="Lindquist E."/>
            <person name="Daum C."/>
            <person name="Ramamoorthy G.K."/>
            <person name="Gryganskyi A."/>
            <person name="Culley D."/>
            <person name="Magnuson J.K."/>
            <person name="James T.Y."/>
            <person name="O'Malley M.A."/>
            <person name="Stajich J.E."/>
            <person name="Spatafora J.W."/>
            <person name="Visel A."/>
            <person name="Grigoriev I.V."/>
        </authorList>
    </citation>
    <scope>NUCLEOTIDE SEQUENCE [LARGE SCALE GENOMIC DNA]</scope>
    <source>
        <strain evidence="12 13">NRRL 2496</strain>
    </source>
</reference>
<dbReference type="GO" id="GO:0005634">
    <property type="term" value="C:nucleus"/>
    <property type="evidence" value="ECO:0007669"/>
    <property type="project" value="UniProtKB-SubCell"/>
</dbReference>
<keyword evidence="6 8" id="KW-0539">Nucleus</keyword>
<dbReference type="InParanoid" id="A0A1X2HLS2"/>
<dbReference type="FunCoup" id="A0A1X2HLS2">
    <property type="interactions" value="929"/>
</dbReference>
<dbReference type="SUPFAM" id="SSF52540">
    <property type="entry name" value="P-loop containing nucleoside triphosphate hydrolases"/>
    <property type="match status" value="1"/>
</dbReference>
<dbReference type="SUPFAM" id="SSF75553">
    <property type="entry name" value="Smc hinge domain"/>
    <property type="match status" value="1"/>
</dbReference>